<sequence>MSSSNMRKKFSSCSFPNLLLSFSNLFLFMLAAASLVPTILIRSPPAPLGVALLAVSSLSLLSGFIGLYSRLTRFSFKTHVWTILASLTGQVLGAVVLFSWEETSLSLMRSPRDPREAKLLTRLECGVLMVMALVQTGVLVLTCAVHSCWVREYEGFEAERNATAMRRSMKMSSKVCHEVTAGGDNEMKSKDLDAFN</sequence>
<keyword evidence="2" id="KW-1185">Reference proteome</keyword>
<gene>
    <name evidence="1" type="ORF">MLD38_014735</name>
</gene>
<name>A0ACB9RHY0_9MYRT</name>
<accession>A0ACB9RHY0</accession>
<reference evidence="2" key="1">
    <citation type="journal article" date="2023" name="Front. Plant Sci.">
        <title>Chromosomal-level genome assembly of Melastoma candidum provides insights into trichome evolution.</title>
        <authorList>
            <person name="Zhong Y."/>
            <person name="Wu W."/>
            <person name="Sun C."/>
            <person name="Zou P."/>
            <person name="Liu Y."/>
            <person name="Dai S."/>
            <person name="Zhou R."/>
        </authorList>
    </citation>
    <scope>NUCLEOTIDE SEQUENCE [LARGE SCALE GENOMIC DNA]</scope>
</reference>
<comment type="caution">
    <text evidence="1">The sequence shown here is derived from an EMBL/GenBank/DDBJ whole genome shotgun (WGS) entry which is preliminary data.</text>
</comment>
<dbReference type="EMBL" id="CM042883">
    <property type="protein sequence ID" value="KAI4377043.1"/>
    <property type="molecule type" value="Genomic_DNA"/>
</dbReference>
<evidence type="ECO:0000313" key="1">
    <source>
        <dbReference type="EMBL" id="KAI4377043.1"/>
    </source>
</evidence>
<organism evidence="1 2">
    <name type="scientific">Melastoma candidum</name>
    <dbReference type="NCBI Taxonomy" id="119954"/>
    <lineage>
        <taxon>Eukaryota</taxon>
        <taxon>Viridiplantae</taxon>
        <taxon>Streptophyta</taxon>
        <taxon>Embryophyta</taxon>
        <taxon>Tracheophyta</taxon>
        <taxon>Spermatophyta</taxon>
        <taxon>Magnoliopsida</taxon>
        <taxon>eudicotyledons</taxon>
        <taxon>Gunneridae</taxon>
        <taxon>Pentapetalae</taxon>
        <taxon>rosids</taxon>
        <taxon>malvids</taxon>
        <taxon>Myrtales</taxon>
        <taxon>Melastomataceae</taxon>
        <taxon>Melastomatoideae</taxon>
        <taxon>Melastomateae</taxon>
        <taxon>Melastoma</taxon>
    </lineage>
</organism>
<proteinExistence type="predicted"/>
<evidence type="ECO:0000313" key="2">
    <source>
        <dbReference type="Proteomes" id="UP001057402"/>
    </source>
</evidence>
<dbReference type="Proteomes" id="UP001057402">
    <property type="component" value="Chromosome 4"/>
</dbReference>
<protein>
    <submittedName>
        <fullName evidence="1">Uncharacterized protein</fullName>
    </submittedName>
</protein>